<keyword evidence="3" id="KW-1185">Reference proteome</keyword>
<evidence type="ECO:0000256" key="1">
    <source>
        <dbReference type="SAM" id="MobiDB-lite"/>
    </source>
</evidence>
<name>A0A2Z6ZRZ6_9LAMI</name>
<dbReference type="Proteomes" id="UP000250235">
    <property type="component" value="Unassembled WGS sequence"/>
</dbReference>
<protein>
    <submittedName>
        <fullName evidence="2">Uncharacterized protein</fullName>
    </submittedName>
</protein>
<feature type="compositionally biased region" description="Basic and acidic residues" evidence="1">
    <location>
        <begin position="36"/>
        <end position="45"/>
    </location>
</feature>
<reference evidence="2 3" key="1">
    <citation type="journal article" date="2015" name="Proc. Natl. Acad. Sci. U.S.A.">
        <title>The resurrection genome of Boea hygrometrica: A blueprint for survival of dehydration.</title>
        <authorList>
            <person name="Xiao L."/>
            <person name="Yang G."/>
            <person name="Zhang L."/>
            <person name="Yang X."/>
            <person name="Zhao S."/>
            <person name="Ji Z."/>
            <person name="Zhou Q."/>
            <person name="Hu M."/>
            <person name="Wang Y."/>
            <person name="Chen M."/>
            <person name="Xu Y."/>
            <person name="Jin H."/>
            <person name="Xiao X."/>
            <person name="Hu G."/>
            <person name="Bao F."/>
            <person name="Hu Y."/>
            <person name="Wan P."/>
            <person name="Li L."/>
            <person name="Deng X."/>
            <person name="Kuang T."/>
            <person name="Xiang C."/>
            <person name="Zhu J.K."/>
            <person name="Oliver M.J."/>
            <person name="He Y."/>
        </authorList>
    </citation>
    <scope>NUCLEOTIDE SEQUENCE [LARGE SCALE GENOMIC DNA]</scope>
    <source>
        <strain evidence="3">cv. XS01</strain>
    </source>
</reference>
<accession>A0A2Z6ZRZ6</accession>
<dbReference type="AlphaFoldDB" id="A0A2Z6ZRZ6"/>
<feature type="compositionally biased region" description="Basic and acidic residues" evidence="1">
    <location>
        <begin position="1"/>
        <end position="16"/>
    </location>
</feature>
<evidence type="ECO:0000313" key="3">
    <source>
        <dbReference type="Proteomes" id="UP000250235"/>
    </source>
</evidence>
<sequence length="111" mass="12152">MTRRSCGREARSDARQIARGSANGRRPATKNCDVSRATKRDISRDAAPFDRPAAVLLHRAASQTSQPARGVSRGERADSAHLARALALRCGAAACGDRRAVQFWFSDRFRI</sequence>
<dbReference type="EMBL" id="KV175937">
    <property type="protein sequence ID" value="KZT75924.1"/>
    <property type="molecule type" value="Genomic_DNA"/>
</dbReference>
<gene>
    <name evidence="2" type="ORF">F511_47051</name>
</gene>
<feature type="region of interest" description="Disordered" evidence="1">
    <location>
        <begin position="1"/>
        <end position="45"/>
    </location>
</feature>
<proteinExistence type="predicted"/>
<evidence type="ECO:0000313" key="2">
    <source>
        <dbReference type="EMBL" id="KZT75924.1"/>
    </source>
</evidence>
<organism evidence="2 3">
    <name type="scientific">Dorcoceras hygrometricum</name>
    <dbReference type="NCBI Taxonomy" id="472368"/>
    <lineage>
        <taxon>Eukaryota</taxon>
        <taxon>Viridiplantae</taxon>
        <taxon>Streptophyta</taxon>
        <taxon>Embryophyta</taxon>
        <taxon>Tracheophyta</taxon>
        <taxon>Spermatophyta</taxon>
        <taxon>Magnoliopsida</taxon>
        <taxon>eudicotyledons</taxon>
        <taxon>Gunneridae</taxon>
        <taxon>Pentapetalae</taxon>
        <taxon>asterids</taxon>
        <taxon>lamiids</taxon>
        <taxon>Lamiales</taxon>
        <taxon>Gesneriaceae</taxon>
        <taxon>Didymocarpoideae</taxon>
        <taxon>Trichosporeae</taxon>
        <taxon>Loxocarpinae</taxon>
        <taxon>Dorcoceras</taxon>
    </lineage>
</organism>